<dbReference type="eggNOG" id="KOG1559">
    <property type="taxonomic scope" value="Eukaryota"/>
</dbReference>
<comment type="catalytic activity">
    <reaction evidence="7">
        <text>(6S)-5,6,7,8-tetrahydrofolyl-(gamma-L-Glu)(n) + (n-1) H2O = (6S)-5,6,7,8-tetrahydrofolate + (n-1) L-glutamate</text>
        <dbReference type="Rhea" id="RHEA:56784"/>
        <dbReference type="Rhea" id="RHEA-COMP:14738"/>
        <dbReference type="ChEBI" id="CHEBI:15377"/>
        <dbReference type="ChEBI" id="CHEBI:29985"/>
        <dbReference type="ChEBI" id="CHEBI:57453"/>
        <dbReference type="ChEBI" id="CHEBI:141005"/>
        <dbReference type="EC" id="3.4.19.9"/>
    </reaction>
</comment>
<comment type="similarity">
    <text evidence="2">Belongs to the peptidase C26 family.</text>
</comment>
<dbReference type="EnsemblMetazoa" id="SMAR013584-RA">
    <property type="protein sequence ID" value="SMAR013584-PA"/>
    <property type="gene ID" value="SMAR013584"/>
</dbReference>
<evidence type="ECO:0000256" key="1">
    <source>
        <dbReference type="ARBA" id="ARBA00004239"/>
    </source>
</evidence>
<dbReference type="STRING" id="126957.T1JIA3"/>
<accession>T1JIA3</accession>
<evidence type="ECO:0000256" key="4">
    <source>
        <dbReference type="ARBA" id="ARBA00022729"/>
    </source>
</evidence>
<keyword evidence="5 7" id="KW-0378">Hydrolase</keyword>
<dbReference type="EMBL" id="JH431785">
    <property type="status" value="NOT_ANNOTATED_CDS"/>
    <property type="molecule type" value="Genomic_DNA"/>
</dbReference>
<dbReference type="EC" id="3.4.19.9" evidence="7"/>
<evidence type="ECO:0000256" key="2">
    <source>
        <dbReference type="ARBA" id="ARBA00011083"/>
    </source>
</evidence>
<evidence type="ECO:0000313" key="8">
    <source>
        <dbReference type="EnsemblMetazoa" id="SMAR013584-PA"/>
    </source>
</evidence>
<protein>
    <recommendedName>
        <fullName evidence="7">folate gamma-glutamyl hydrolase</fullName>
        <ecNumber evidence="7">3.4.19.9</ecNumber>
    </recommendedName>
</protein>
<organism evidence="8 9">
    <name type="scientific">Strigamia maritima</name>
    <name type="common">European centipede</name>
    <name type="synonym">Geophilus maritimus</name>
    <dbReference type="NCBI Taxonomy" id="126957"/>
    <lineage>
        <taxon>Eukaryota</taxon>
        <taxon>Metazoa</taxon>
        <taxon>Ecdysozoa</taxon>
        <taxon>Arthropoda</taxon>
        <taxon>Myriapoda</taxon>
        <taxon>Chilopoda</taxon>
        <taxon>Pleurostigmophora</taxon>
        <taxon>Geophilomorpha</taxon>
        <taxon>Linotaeniidae</taxon>
        <taxon>Strigamia</taxon>
    </lineage>
</organism>
<evidence type="ECO:0000256" key="6">
    <source>
        <dbReference type="PIRSR" id="PIRSR615527-1"/>
    </source>
</evidence>
<dbReference type="PROSITE" id="PS51273">
    <property type="entry name" value="GATASE_TYPE_1"/>
    <property type="match status" value="1"/>
</dbReference>
<evidence type="ECO:0000313" key="9">
    <source>
        <dbReference type="Proteomes" id="UP000014500"/>
    </source>
</evidence>
<dbReference type="InterPro" id="IPR015527">
    <property type="entry name" value="Pept_C26_g-glut_hydrolase"/>
</dbReference>
<dbReference type="GO" id="GO:0034722">
    <property type="term" value="F:gamma-glutamyl-peptidase activity"/>
    <property type="evidence" value="ECO:0007669"/>
    <property type="project" value="UniProtKB-UniRule"/>
</dbReference>
<feature type="active site" description="Proton donor" evidence="6">
    <location>
        <position position="212"/>
    </location>
</feature>
<feature type="active site" evidence="7">
    <location>
        <position position="212"/>
    </location>
</feature>
<comment type="subcellular location">
    <subcellularLocation>
        <location evidence="1">Secreted</location>
        <location evidence="1">Extracellular space</location>
    </subcellularLocation>
</comment>
<dbReference type="AlphaFoldDB" id="T1JIA3"/>
<evidence type="ECO:0000256" key="7">
    <source>
        <dbReference type="PROSITE-ProRule" id="PRU00607"/>
    </source>
</evidence>
<dbReference type="Gene3D" id="3.40.50.880">
    <property type="match status" value="1"/>
</dbReference>
<reference evidence="9" key="1">
    <citation type="submission" date="2011-05" db="EMBL/GenBank/DDBJ databases">
        <authorList>
            <person name="Richards S.R."/>
            <person name="Qu J."/>
            <person name="Jiang H."/>
            <person name="Jhangiani S.N."/>
            <person name="Agravi P."/>
            <person name="Goodspeed R."/>
            <person name="Gross S."/>
            <person name="Mandapat C."/>
            <person name="Jackson L."/>
            <person name="Mathew T."/>
            <person name="Pu L."/>
            <person name="Thornton R."/>
            <person name="Saada N."/>
            <person name="Wilczek-Boney K.B."/>
            <person name="Lee S."/>
            <person name="Kovar C."/>
            <person name="Wu Y."/>
            <person name="Scherer S.E."/>
            <person name="Worley K.C."/>
            <person name="Muzny D.M."/>
            <person name="Gibbs R."/>
        </authorList>
    </citation>
    <scope>NUCLEOTIDE SEQUENCE</scope>
    <source>
        <strain evidence="9">Brora</strain>
    </source>
</reference>
<feature type="active site" description="Nucleophile" evidence="6 7">
    <location>
        <position position="100"/>
    </location>
</feature>
<dbReference type="GO" id="GO:0005773">
    <property type="term" value="C:vacuole"/>
    <property type="evidence" value="ECO:0007669"/>
    <property type="project" value="TreeGrafter"/>
</dbReference>
<keyword evidence="3" id="KW-0964">Secreted</keyword>
<reference evidence="8" key="2">
    <citation type="submission" date="2015-02" db="UniProtKB">
        <authorList>
            <consortium name="EnsemblMetazoa"/>
        </authorList>
    </citation>
    <scope>IDENTIFICATION</scope>
</reference>
<sequence length="294" mass="33691">MSVEAPEGLKKQFRWAESYIPSSYIKFLEMAGARVVPVLINRAEDYYSYLFNAINGLLLPGGGVSLQDPNSWYYKSATSLFKSAVKANDNSDYFAIWGTCLGFEMLSILLANQTNWLTSCSCQDVAYPLVLSADFEKSRMFQNIPSDNFITDLKTKPVTANFHKQCLTPENVTASGLDKAIHILSTNKDVNGLNFVSTYEAYKYPFYGVQWHPEKNNFEWKTQSKSIPHTQEAIFTSQFFANMFVGETRKNSHKFYNDEAEDKSLINRYHSYFTDASNTSFTEVYLFHNNDMNW</sequence>
<proteinExistence type="inferred from homology"/>
<dbReference type="Proteomes" id="UP000014500">
    <property type="component" value="Unassembled WGS sequence"/>
</dbReference>
<dbReference type="InterPro" id="IPR011697">
    <property type="entry name" value="Peptidase_C26"/>
</dbReference>
<dbReference type="PANTHER" id="PTHR11315">
    <property type="entry name" value="PROTEASE FAMILY C26 GAMMA-GLUTAMYL HYDROLASE"/>
    <property type="match status" value="1"/>
</dbReference>
<dbReference type="PROSITE" id="PS51275">
    <property type="entry name" value="PEPTIDASE_C26_GGH"/>
    <property type="match status" value="1"/>
</dbReference>
<dbReference type="Pfam" id="PF07722">
    <property type="entry name" value="Peptidase_C26"/>
    <property type="match status" value="1"/>
</dbReference>
<dbReference type="GO" id="GO:0005576">
    <property type="term" value="C:extracellular region"/>
    <property type="evidence" value="ECO:0007669"/>
    <property type="project" value="UniProtKB-SubCell"/>
</dbReference>
<evidence type="ECO:0000256" key="5">
    <source>
        <dbReference type="ARBA" id="ARBA00022801"/>
    </source>
</evidence>
<dbReference type="HOGENOM" id="CLU_058704_1_1_1"/>
<name>T1JIA3_STRMM</name>
<keyword evidence="9" id="KW-1185">Reference proteome</keyword>
<keyword evidence="4" id="KW-0732">Signal</keyword>
<dbReference type="InterPro" id="IPR029062">
    <property type="entry name" value="Class_I_gatase-like"/>
</dbReference>
<dbReference type="OMA" id="EPVSSHF"/>
<dbReference type="FunFam" id="3.40.50.880:FF:000024">
    <property type="entry name" value="Folate gamma-glutamyl hydrolase"/>
    <property type="match status" value="1"/>
</dbReference>
<dbReference type="PhylomeDB" id="T1JIA3"/>
<dbReference type="GO" id="GO:0046900">
    <property type="term" value="P:tetrahydrofolylpolyglutamate metabolic process"/>
    <property type="evidence" value="ECO:0007669"/>
    <property type="project" value="TreeGrafter"/>
</dbReference>
<evidence type="ECO:0000256" key="3">
    <source>
        <dbReference type="ARBA" id="ARBA00022525"/>
    </source>
</evidence>
<dbReference type="SUPFAM" id="SSF52317">
    <property type="entry name" value="Class I glutamine amidotransferase-like"/>
    <property type="match status" value="1"/>
</dbReference>
<dbReference type="PANTHER" id="PTHR11315:SF0">
    <property type="entry name" value="FOLATE GAMMA-GLUTAMYL HYDROLASE"/>
    <property type="match status" value="1"/>
</dbReference>